<dbReference type="PANTHER" id="PTHR33067:SF35">
    <property type="entry name" value="ASPARTIC PEPTIDASE DDI1-TYPE DOMAIN-CONTAINING PROTEIN"/>
    <property type="match status" value="1"/>
</dbReference>
<dbReference type="AlphaFoldDB" id="A0A9R1W518"/>
<protein>
    <recommendedName>
        <fullName evidence="3">Aspartic peptidase DDI1-type domain-containing protein</fullName>
    </recommendedName>
</protein>
<sequence length="349" mass="39634">MFMEHIKVLQVNILFVETILQTPKYGSLLKNLFTTRINIEEVVEIVLNELPEKRGDSGSISVPCQFGNIMTTRALTDSSASINIMPYSFFQKLNLPVPKPIPMQIHLADKTIIHPMGVCEDLLIKIDKLVFPVDFIILDMEEDSKVPIILGRPFLNTACALVDMRESTLTLRVRDDSKELAYLREVNPNQFLLSLEEKSDAEGDLEEIERLMKEADCKESLKRVEDFLTRRVASADSTSTCGKSQTNGNLGLQAISTLREPVVDVLHDYLKNSLKENKSIKDLINFEEAHLDFLDAIVVNDAAIQEEDRGSLEDKRYLKILNADNHNSFVESYMLDQKEMSIKSKRTKP</sequence>
<reference evidence="1 2" key="1">
    <citation type="journal article" date="2017" name="Nat. Commun.">
        <title>Genome assembly with in vitro proximity ligation data and whole-genome triplication in lettuce.</title>
        <authorList>
            <person name="Reyes-Chin-Wo S."/>
            <person name="Wang Z."/>
            <person name="Yang X."/>
            <person name="Kozik A."/>
            <person name="Arikit S."/>
            <person name="Song C."/>
            <person name="Xia L."/>
            <person name="Froenicke L."/>
            <person name="Lavelle D.O."/>
            <person name="Truco M.J."/>
            <person name="Xia R."/>
            <person name="Zhu S."/>
            <person name="Xu C."/>
            <person name="Xu H."/>
            <person name="Xu X."/>
            <person name="Cox K."/>
            <person name="Korf I."/>
            <person name="Meyers B.C."/>
            <person name="Michelmore R.W."/>
        </authorList>
    </citation>
    <scope>NUCLEOTIDE SEQUENCE [LARGE SCALE GENOMIC DNA]</scope>
    <source>
        <strain evidence="2">cv. Salinas</strain>
        <tissue evidence="1">Seedlings</tissue>
    </source>
</reference>
<evidence type="ECO:0000313" key="2">
    <source>
        <dbReference type="Proteomes" id="UP000235145"/>
    </source>
</evidence>
<dbReference type="PANTHER" id="PTHR33067">
    <property type="entry name" value="RNA-DIRECTED DNA POLYMERASE-RELATED"/>
    <property type="match status" value="1"/>
</dbReference>
<evidence type="ECO:0008006" key="3">
    <source>
        <dbReference type="Google" id="ProtNLM"/>
    </source>
</evidence>
<accession>A0A9R1W518</accession>
<dbReference type="Pfam" id="PF13650">
    <property type="entry name" value="Asp_protease_2"/>
    <property type="match status" value="1"/>
</dbReference>
<comment type="caution">
    <text evidence="1">The sequence shown here is derived from an EMBL/GenBank/DDBJ whole genome shotgun (WGS) entry which is preliminary data.</text>
</comment>
<evidence type="ECO:0000313" key="1">
    <source>
        <dbReference type="EMBL" id="KAJ0218525.1"/>
    </source>
</evidence>
<dbReference type="InterPro" id="IPR021109">
    <property type="entry name" value="Peptidase_aspartic_dom_sf"/>
</dbReference>
<dbReference type="CDD" id="cd00303">
    <property type="entry name" value="retropepsin_like"/>
    <property type="match status" value="1"/>
</dbReference>
<name>A0A9R1W518_LACSA</name>
<keyword evidence="2" id="KW-1185">Reference proteome</keyword>
<proteinExistence type="predicted"/>
<dbReference type="EMBL" id="NBSK02000003">
    <property type="protein sequence ID" value="KAJ0218525.1"/>
    <property type="molecule type" value="Genomic_DNA"/>
</dbReference>
<organism evidence="1 2">
    <name type="scientific">Lactuca sativa</name>
    <name type="common">Garden lettuce</name>
    <dbReference type="NCBI Taxonomy" id="4236"/>
    <lineage>
        <taxon>Eukaryota</taxon>
        <taxon>Viridiplantae</taxon>
        <taxon>Streptophyta</taxon>
        <taxon>Embryophyta</taxon>
        <taxon>Tracheophyta</taxon>
        <taxon>Spermatophyta</taxon>
        <taxon>Magnoliopsida</taxon>
        <taxon>eudicotyledons</taxon>
        <taxon>Gunneridae</taxon>
        <taxon>Pentapetalae</taxon>
        <taxon>asterids</taxon>
        <taxon>campanulids</taxon>
        <taxon>Asterales</taxon>
        <taxon>Asteraceae</taxon>
        <taxon>Cichorioideae</taxon>
        <taxon>Cichorieae</taxon>
        <taxon>Lactucinae</taxon>
        <taxon>Lactuca</taxon>
    </lineage>
</organism>
<dbReference type="SUPFAM" id="SSF50630">
    <property type="entry name" value="Acid proteases"/>
    <property type="match status" value="1"/>
</dbReference>
<dbReference type="Proteomes" id="UP000235145">
    <property type="component" value="Unassembled WGS sequence"/>
</dbReference>
<gene>
    <name evidence="1" type="ORF">LSAT_V11C300107740</name>
</gene>
<dbReference type="Gene3D" id="2.40.70.10">
    <property type="entry name" value="Acid Proteases"/>
    <property type="match status" value="1"/>
</dbReference>